<organism evidence="5 6">
    <name type="scientific">Aspergillus luchuensis (strain CBS 106.47)</name>
    <dbReference type="NCBI Taxonomy" id="1137211"/>
    <lineage>
        <taxon>Eukaryota</taxon>
        <taxon>Fungi</taxon>
        <taxon>Dikarya</taxon>
        <taxon>Ascomycota</taxon>
        <taxon>Pezizomycotina</taxon>
        <taxon>Eurotiomycetes</taxon>
        <taxon>Eurotiomycetidae</taxon>
        <taxon>Eurotiales</taxon>
        <taxon>Aspergillaceae</taxon>
        <taxon>Aspergillus</taxon>
        <taxon>Aspergillus subgen. Circumdati</taxon>
    </lineage>
</organism>
<proteinExistence type="inferred from homology"/>
<evidence type="ECO:0000256" key="1">
    <source>
        <dbReference type="ARBA" id="ARBA00006432"/>
    </source>
</evidence>
<evidence type="ECO:0000259" key="4">
    <source>
        <dbReference type="Pfam" id="PF13193"/>
    </source>
</evidence>
<dbReference type="AlphaFoldDB" id="A0A1M3TJ83"/>
<dbReference type="VEuPathDB" id="FungiDB:ASPFODRAFT_33014"/>
<dbReference type="InterPro" id="IPR025110">
    <property type="entry name" value="AMP-bd_C"/>
</dbReference>
<dbReference type="InterPro" id="IPR042099">
    <property type="entry name" value="ANL_N_sf"/>
</dbReference>
<sequence>MAVYLPRKDYNLPQLDLLSVIFDSPISWTEEDTVLHAEADDPSNQITKGQARILTKRVAYHLRHDFGVGRTPSTDVVTVISSGQVMLPVLFYGVIAAGGVYSSASFTCTASELAAQIKRAKSNIVLASEDCSDVAIAAAKDCSISLNRVLILQSIGHRRELRCAATDRNYLQEPWSSNQRLDWERIEEPETLKNRTICLLYSSGTTGLPKGVQLSHQNLVSSSLLPSLLDREYILQRRHSEPSYVYRGTTLAHLPTAHIGGCQGYFTIAAISGVKVYWMRRFDFAKFLEYNKRYQITEFFTVPPIYLMIAKSPQVTDQFQNLQRALSGAAPLGPQLQAAAENRLGCLITQTWGLTETSGGVTMLPWDGSLNDNSGSVGALMPNCRLRIADDDERDVGEGEEGELLISGPTVMQGYHENPEATQNSFTQDGVWYKTGDIGQQRGQLLYIVDRKKELIKYKGLQVAPAEIEGLLLSHPLIQDAAVVGVTDSETGNELPRAYVVADPAQLPVSEILSFRWGGICVRYSEKWQWKDTQEGAQKDGSRGWEILEALSQDIFVRAIISS</sequence>
<dbReference type="OrthoDB" id="1898221at2759"/>
<dbReference type="Gene3D" id="3.30.300.30">
    <property type="match status" value="1"/>
</dbReference>
<dbReference type="PANTHER" id="PTHR24096:SF149">
    <property type="entry name" value="AMP-BINDING DOMAIN-CONTAINING PROTEIN-RELATED"/>
    <property type="match status" value="1"/>
</dbReference>
<feature type="domain" description="AMP-binding enzyme C-terminal" evidence="4">
    <location>
        <begin position="467"/>
        <end position="505"/>
    </location>
</feature>
<dbReference type="Pfam" id="PF13193">
    <property type="entry name" value="AMP-binding_C"/>
    <property type="match status" value="1"/>
</dbReference>
<dbReference type="EMBL" id="KV878241">
    <property type="protein sequence ID" value="OJZ86815.1"/>
    <property type="molecule type" value="Genomic_DNA"/>
</dbReference>
<evidence type="ECO:0000313" key="6">
    <source>
        <dbReference type="Proteomes" id="UP000184063"/>
    </source>
</evidence>
<accession>A0A1M3TJ83</accession>
<dbReference type="InterPro" id="IPR045851">
    <property type="entry name" value="AMP-bd_C_sf"/>
</dbReference>
<gene>
    <name evidence="5" type="ORF">ASPFODRAFT_33014</name>
</gene>
<evidence type="ECO:0000313" key="5">
    <source>
        <dbReference type="EMBL" id="OJZ86815.1"/>
    </source>
</evidence>
<comment type="similarity">
    <text evidence="1">Belongs to the ATP-dependent AMP-binding enzyme family.</text>
</comment>
<dbReference type="Gene3D" id="3.40.50.12780">
    <property type="entry name" value="N-terminal domain of ligase-like"/>
    <property type="match status" value="1"/>
</dbReference>
<dbReference type="InterPro" id="IPR000873">
    <property type="entry name" value="AMP-dep_synth/lig_dom"/>
</dbReference>
<dbReference type="InterPro" id="IPR020845">
    <property type="entry name" value="AMP-binding_CS"/>
</dbReference>
<protein>
    <recommendedName>
        <fullName evidence="7">AMP-dependent synthetase/ligase domain-containing protein</fullName>
    </recommendedName>
</protein>
<feature type="domain" description="AMP-dependent synthetase/ligase" evidence="3">
    <location>
        <begin position="37"/>
        <end position="416"/>
    </location>
</feature>
<dbReference type="PROSITE" id="PS00455">
    <property type="entry name" value="AMP_BINDING"/>
    <property type="match status" value="1"/>
</dbReference>
<evidence type="ECO:0008006" key="7">
    <source>
        <dbReference type="Google" id="ProtNLM"/>
    </source>
</evidence>
<dbReference type="GO" id="GO:0019748">
    <property type="term" value="P:secondary metabolic process"/>
    <property type="evidence" value="ECO:0007669"/>
    <property type="project" value="TreeGrafter"/>
</dbReference>
<keyword evidence="2" id="KW-0436">Ligase</keyword>
<dbReference type="PANTHER" id="PTHR24096">
    <property type="entry name" value="LONG-CHAIN-FATTY-ACID--COA LIGASE"/>
    <property type="match status" value="1"/>
</dbReference>
<name>A0A1M3TJ83_ASPLC</name>
<reference evidence="6" key="1">
    <citation type="journal article" date="2017" name="Genome Biol.">
        <title>Comparative genomics reveals high biological diversity and specific adaptations in the industrially and medically important fungal genus Aspergillus.</title>
        <authorList>
            <person name="de Vries R.P."/>
            <person name="Riley R."/>
            <person name="Wiebenga A."/>
            <person name="Aguilar-Osorio G."/>
            <person name="Amillis S."/>
            <person name="Uchima C.A."/>
            <person name="Anderluh G."/>
            <person name="Asadollahi M."/>
            <person name="Askin M."/>
            <person name="Barry K."/>
            <person name="Battaglia E."/>
            <person name="Bayram O."/>
            <person name="Benocci T."/>
            <person name="Braus-Stromeyer S.A."/>
            <person name="Caldana C."/>
            <person name="Canovas D."/>
            <person name="Cerqueira G.C."/>
            <person name="Chen F."/>
            <person name="Chen W."/>
            <person name="Choi C."/>
            <person name="Clum A."/>
            <person name="Dos Santos R.A."/>
            <person name="Damasio A.R."/>
            <person name="Diallinas G."/>
            <person name="Emri T."/>
            <person name="Fekete E."/>
            <person name="Flipphi M."/>
            <person name="Freyberg S."/>
            <person name="Gallo A."/>
            <person name="Gournas C."/>
            <person name="Habgood R."/>
            <person name="Hainaut M."/>
            <person name="Harispe M.L."/>
            <person name="Henrissat B."/>
            <person name="Hilden K.S."/>
            <person name="Hope R."/>
            <person name="Hossain A."/>
            <person name="Karabika E."/>
            <person name="Karaffa L."/>
            <person name="Karanyi Z."/>
            <person name="Krasevec N."/>
            <person name="Kuo A."/>
            <person name="Kusch H."/>
            <person name="LaButti K."/>
            <person name="Lagendijk E.L."/>
            <person name="Lapidus A."/>
            <person name="Levasseur A."/>
            <person name="Lindquist E."/>
            <person name="Lipzen A."/>
            <person name="Logrieco A.F."/>
            <person name="MacCabe A."/>
            <person name="Maekelae M.R."/>
            <person name="Malavazi I."/>
            <person name="Melin P."/>
            <person name="Meyer V."/>
            <person name="Mielnichuk N."/>
            <person name="Miskei M."/>
            <person name="Molnar A.P."/>
            <person name="Mule G."/>
            <person name="Ngan C.Y."/>
            <person name="Orejas M."/>
            <person name="Orosz E."/>
            <person name="Ouedraogo J.P."/>
            <person name="Overkamp K.M."/>
            <person name="Park H.-S."/>
            <person name="Perrone G."/>
            <person name="Piumi F."/>
            <person name="Punt P.J."/>
            <person name="Ram A.F."/>
            <person name="Ramon A."/>
            <person name="Rauscher S."/>
            <person name="Record E."/>
            <person name="Riano-Pachon D.M."/>
            <person name="Robert V."/>
            <person name="Roehrig J."/>
            <person name="Ruller R."/>
            <person name="Salamov A."/>
            <person name="Salih N.S."/>
            <person name="Samson R.A."/>
            <person name="Sandor E."/>
            <person name="Sanguinetti M."/>
            <person name="Schuetze T."/>
            <person name="Sepcic K."/>
            <person name="Shelest E."/>
            <person name="Sherlock G."/>
            <person name="Sophianopoulou V."/>
            <person name="Squina F.M."/>
            <person name="Sun H."/>
            <person name="Susca A."/>
            <person name="Todd R.B."/>
            <person name="Tsang A."/>
            <person name="Unkles S.E."/>
            <person name="van de Wiele N."/>
            <person name="van Rossen-Uffink D."/>
            <person name="Oliveira J.V."/>
            <person name="Vesth T.C."/>
            <person name="Visser J."/>
            <person name="Yu J.-H."/>
            <person name="Zhou M."/>
            <person name="Andersen M.R."/>
            <person name="Archer D.B."/>
            <person name="Baker S.E."/>
            <person name="Benoit I."/>
            <person name="Brakhage A.A."/>
            <person name="Braus G.H."/>
            <person name="Fischer R."/>
            <person name="Frisvad J.C."/>
            <person name="Goldman G.H."/>
            <person name="Houbraken J."/>
            <person name="Oakley B."/>
            <person name="Pocsi I."/>
            <person name="Scazzocchio C."/>
            <person name="Seiboth B."/>
            <person name="vanKuyk P.A."/>
            <person name="Wortman J."/>
            <person name="Dyer P.S."/>
            <person name="Grigoriev I.V."/>
        </authorList>
    </citation>
    <scope>NUCLEOTIDE SEQUENCE [LARGE SCALE GENOMIC DNA]</scope>
    <source>
        <strain evidence="6">CBS 106.47</strain>
    </source>
</reference>
<dbReference type="SUPFAM" id="SSF56801">
    <property type="entry name" value="Acetyl-CoA synthetase-like"/>
    <property type="match status" value="1"/>
</dbReference>
<dbReference type="Pfam" id="PF00501">
    <property type="entry name" value="AMP-binding"/>
    <property type="match status" value="1"/>
</dbReference>
<dbReference type="Proteomes" id="UP000184063">
    <property type="component" value="Unassembled WGS sequence"/>
</dbReference>
<evidence type="ECO:0000256" key="2">
    <source>
        <dbReference type="ARBA" id="ARBA00022598"/>
    </source>
</evidence>
<dbReference type="GO" id="GO:0016405">
    <property type="term" value="F:CoA-ligase activity"/>
    <property type="evidence" value="ECO:0007669"/>
    <property type="project" value="TreeGrafter"/>
</dbReference>
<evidence type="ECO:0000259" key="3">
    <source>
        <dbReference type="Pfam" id="PF00501"/>
    </source>
</evidence>